<dbReference type="PANTHER" id="PTHR39460">
    <property type="entry name" value="EXPRESSED PROTEIN"/>
    <property type="match status" value="1"/>
</dbReference>
<keyword evidence="4" id="KW-1185">Reference proteome</keyword>
<evidence type="ECO:0000256" key="1">
    <source>
        <dbReference type="SAM" id="MobiDB-lite"/>
    </source>
</evidence>
<evidence type="ECO:0000313" key="4">
    <source>
        <dbReference type="Proteomes" id="UP000030669"/>
    </source>
</evidence>
<gene>
    <name evidence="3" type="ORF">GLOTRDRAFT_112188</name>
</gene>
<accession>S7RD82</accession>
<dbReference type="KEGG" id="gtr:GLOTRDRAFT_112188"/>
<dbReference type="Pfam" id="PF24855">
    <property type="entry name" value="DUF7729"/>
    <property type="match status" value="1"/>
</dbReference>
<protein>
    <recommendedName>
        <fullName evidence="2">DUF7729 domain-containing protein</fullName>
    </recommendedName>
</protein>
<feature type="compositionally biased region" description="Low complexity" evidence="1">
    <location>
        <begin position="15"/>
        <end position="30"/>
    </location>
</feature>
<organism evidence="3 4">
    <name type="scientific">Gloeophyllum trabeum (strain ATCC 11539 / FP-39264 / Madison 617)</name>
    <name type="common">Brown rot fungus</name>
    <dbReference type="NCBI Taxonomy" id="670483"/>
    <lineage>
        <taxon>Eukaryota</taxon>
        <taxon>Fungi</taxon>
        <taxon>Dikarya</taxon>
        <taxon>Basidiomycota</taxon>
        <taxon>Agaricomycotina</taxon>
        <taxon>Agaricomycetes</taxon>
        <taxon>Gloeophyllales</taxon>
        <taxon>Gloeophyllaceae</taxon>
        <taxon>Gloeophyllum</taxon>
    </lineage>
</organism>
<dbReference type="OMA" id="YCYVEAA"/>
<sequence length="424" mass="45567">MFTPPPSPLPFAQRPPLESAPSSSSSLTVPSPSPSPSPSPPPTPSRSSSHQHIPSCSTHHAKLKTARRTRWTILLVPAVLILITASTRYLSHPAALDVFSGYRPSDYDSWADSLTDWKFHEHRTGHQRREPEPQQGQQVSSFSASTAASVPSAALSGSLSASVVSSGSTPTSTTVVANVPTVPAQTPVLPTPFPQPFDNLEQNFSTQGCQAFFLNMLQAEDFRSCRPFSLLLQNSYAFSEAQENVTAMNAIIWGTCNTTIDEETCAANMASYLGQLKSNCSKEISNNFQAVIDAVTGLEAYTLMRTAACQTDATANTYCFIDAIRNTNPSDLYFYNLPLGYKVSNSSTPTCDACTKTLLGLYDQARGNLTALQQNYESAAQFAQKTCGSDYVALVNGAKQFRGTARGYTAGVALLSVAVVMSLL</sequence>
<evidence type="ECO:0000259" key="2">
    <source>
        <dbReference type="Pfam" id="PF24855"/>
    </source>
</evidence>
<dbReference type="EMBL" id="KB469308">
    <property type="protein sequence ID" value="EPQ52170.1"/>
    <property type="molecule type" value="Genomic_DNA"/>
</dbReference>
<dbReference type="InterPro" id="IPR056146">
    <property type="entry name" value="DUF7729"/>
</dbReference>
<feature type="compositionally biased region" description="Basic and acidic residues" evidence="1">
    <location>
        <begin position="122"/>
        <end position="132"/>
    </location>
</feature>
<dbReference type="HOGENOM" id="CLU_042319_4_1_1"/>
<dbReference type="GeneID" id="19299508"/>
<name>S7RD82_GLOTA</name>
<proteinExistence type="predicted"/>
<evidence type="ECO:0000313" key="3">
    <source>
        <dbReference type="EMBL" id="EPQ52170.1"/>
    </source>
</evidence>
<dbReference type="OrthoDB" id="2564812at2759"/>
<feature type="region of interest" description="Disordered" evidence="1">
    <location>
        <begin position="122"/>
        <end position="143"/>
    </location>
</feature>
<feature type="domain" description="DUF7729" evidence="2">
    <location>
        <begin position="192"/>
        <end position="393"/>
    </location>
</feature>
<reference evidence="3 4" key="1">
    <citation type="journal article" date="2012" name="Science">
        <title>The Paleozoic origin of enzymatic lignin decomposition reconstructed from 31 fungal genomes.</title>
        <authorList>
            <person name="Floudas D."/>
            <person name="Binder M."/>
            <person name="Riley R."/>
            <person name="Barry K."/>
            <person name="Blanchette R.A."/>
            <person name="Henrissat B."/>
            <person name="Martinez A.T."/>
            <person name="Otillar R."/>
            <person name="Spatafora J.W."/>
            <person name="Yadav J.S."/>
            <person name="Aerts A."/>
            <person name="Benoit I."/>
            <person name="Boyd A."/>
            <person name="Carlson A."/>
            <person name="Copeland A."/>
            <person name="Coutinho P.M."/>
            <person name="de Vries R.P."/>
            <person name="Ferreira P."/>
            <person name="Findley K."/>
            <person name="Foster B."/>
            <person name="Gaskell J."/>
            <person name="Glotzer D."/>
            <person name="Gorecki P."/>
            <person name="Heitman J."/>
            <person name="Hesse C."/>
            <person name="Hori C."/>
            <person name="Igarashi K."/>
            <person name="Jurgens J.A."/>
            <person name="Kallen N."/>
            <person name="Kersten P."/>
            <person name="Kohler A."/>
            <person name="Kuees U."/>
            <person name="Kumar T.K.A."/>
            <person name="Kuo A."/>
            <person name="LaButti K."/>
            <person name="Larrondo L.F."/>
            <person name="Lindquist E."/>
            <person name="Ling A."/>
            <person name="Lombard V."/>
            <person name="Lucas S."/>
            <person name="Lundell T."/>
            <person name="Martin R."/>
            <person name="McLaughlin D.J."/>
            <person name="Morgenstern I."/>
            <person name="Morin E."/>
            <person name="Murat C."/>
            <person name="Nagy L.G."/>
            <person name="Nolan M."/>
            <person name="Ohm R.A."/>
            <person name="Patyshakuliyeva A."/>
            <person name="Rokas A."/>
            <person name="Ruiz-Duenas F.J."/>
            <person name="Sabat G."/>
            <person name="Salamov A."/>
            <person name="Samejima M."/>
            <person name="Schmutz J."/>
            <person name="Slot J.C."/>
            <person name="St John F."/>
            <person name="Stenlid J."/>
            <person name="Sun H."/>
            <person name="Sun S."/>
            <person name="Syed K."/>
            <person name="Tsang A."/>
            <person name="Wiebenga A."/>
            <person name="Young D."/>
            <person name="Pisabarro A."/>
            <person name="Eastwood D.C."/>
            <person name="Martin F."/>
            <person name="Cullen D."/>
            <person name="Grigoriev I.V."/>
            <person name="Hibbett D.S."/>
        </authorList>
    </citation>
    <scope>NUCLEOTIDE SEQUENCE [LARGE SCALE GENOMIC DNA]</scope>
    <source>
        <strain evidence="3 4">ATCC 11539</strain>
    </source>
</reference>
<dbReference type="eggNOG" id="ENOG502S3AD">
    <property type="taxonomic scope" value="Eukaryota"/>
</dbReference>
<feature type="compositionally biased region" description="Low complexity" evidence="1">
    <location>
        <begin position="133"/>
        <end position="143"/>
    </location>
</feature>
<feature type="compositionally biased region" description="Pro residues" evidence="1">
    <location>
        <begin position="31"/>
        <end position="44"/>
    </location>
</feature>
<dbReference type="PANTHER" id="PTHR39460:SF1">
    <property type="entry name" value="C6 TRANSCRIPTION FACTOR"/>
    <property type="match status" value="1"/>
</dbReference>
<dbReference type="RefSeq" id="XP_007869355.1">
    <property type="nucleotide sequence ID" value="XM_007871164.1"/>
</dbReference>
<dbReference type="Proteomes" id="UP000030669">
    <property type="component" value="Unassembled WGS sequence"/>
</dbReference>
<dbReference type="AlphaFoldDB" id="S7RD82"/>
<feature type="region of interest" description="Disordered" evidence="1">
    <location>
        <begin position="1"/>
        <end position="61"/>
    </location>
</feature>